<evidence type="ECO:0000313" key="13">
    <source>
        <dbReference type="EMBL" id="CAB4827250.1"/>
    </source>
</evidence>
<dbReference type="PROSITE" id="PS51831">
    <property type="entry name" value="HD"/>
    <property type="match status" value="1"/>
</dbReference>
<keyword evidence="8" id="KW-0067">ATP-binding</keyword>
<dbReference type="GO" id="GO:0008033">
    <property type="term" value="P:tRNA processing"/>
    <property type="evidence" value="ECO:0007669"/>
    <property type="project" value="UniProtKB-KW"/>
</dbReference>
<evidence type="ECO:0000256" key="4">
    <source>
        <dbReference type="ARBA" id="ARBA00022695"/>
    </source>
</evidence>
<dbReference type="AlphaFoldDB" id="A0A6J6NH40"/>
<name>A0A6J6NH40_9ZZZZ</name>
<feature type="domain" description="HD" evidence="11">
    <location>
        <begin position="265"/>
        <end position="413"/>
    </location>
</feature>
<accession>A0A6J6NH40</accession>
<dbReference type="GO" id="GO:0005524">
    <property type="term" value="F:ATP binding"/>
    <property type="evidence" value="ECO:0007669"/>
    <property type="project" value="UniProtKB-KW"/>
</dbReference>
<dbReference type="Gene3D" id="1.10.3090.10">
    <property type="entry name" value="cca-adding enzyme, domain 2"/>
    <property type="match status" value="1"/>
</dbReference>
<dbReference type="PANTHER" id="PTHR47545">
    <property type="entry name" value="MULTIFUNCTIONAL CCA PROTEIN"/>
    <property type="match status" value="1"/>
</dbReference>
<keyword evidence="6" id="KW-0547">Nucleotide-binding</keyword>
<dbReference type="InterPro" id="IPR032828">
    <property type="entry name" value="PolyA_RNA-bd"/>
</dbReference>
<reference evidence="12" key="1">
    <citation type="submission" date="2020-05" db="EMBL/GenBank/DDBJ databases">
        <authorList>
            <person name="Chiriac C."/>
            <person name="Salcher M."/>
            <person name="Ghai R."/>
            <person name="Kavagutti S V."/>
        </authorList>
    </citation>
    <scope>NUCLEOTIDE SEQUENCE</scope>
</reference>
<keyword evidence="10" id="KW-0694">RNA-binding</keyword>
<dbReference type="InterPro" id="IPR003607">
    <property type="entry name" value="HD/PDEase_dom"/>
</dbReference>
<dbReference type="GO" id="GO:0042245">
    <property type="term" value="P:RNA repair"/>
    <property type="evidence" value="ECO:0007669"/>
    <property type="project" value="UniProtKB-KW"/>
</dbReference>
<evidence type="ECO:0000256" key="5">
    <source>
        <dbReference type="ARBA" id="ARBA00022723"/>
    </source>
</evidence>
<dbReference type="CDD" id="cd00077">
    <property type="entry name" value="HDc"/>
    <property type="match status" value="1"/>
</dbReference>
<dbReference type="Pfam" id="PF01966">
    <property type="entry name" value="HD"/>
    <property type="match status" value="1"/>
</dbReference>
<dbReference type="NCBIfam" id="TIGR00277">
    <property type="entry name" value="HDIG"/>
    <property type="match status" value="1"/>
</dbReference>
<dbReference type="CDD" id="cd05398">
    <property type="entry name" value="NT_ClassII-CCAase"/>
    <property type="match status" value="1"/>
</dbReference>
<dbReference type="SUPFAM" id="SSF81301">
    <property type="entry name" value="Nucleotidyltransferase"/>
    <property type="match status" value="1"/>
</dbReference>
<proteinExistence type="predicted"/>
<keyword evidence="5" id="KW-0479">Metal-binding</keyword>
<evidence type="ECO:0000256" key="6">
    <source>
        <dbReference type="ARBA" id="ARBA00022741"/>
    </source>
</evidence>
<dbReference type="InterPro" id="IPR006674">
    <property type="entry name" value="HD_domain"/>
</dbReference>
<evidence type="ECO:0000256" key="2">
    <source>
        <dbReference type="ARBA" id="ARBA00022679"/>
    </source>
</evidence>
<gene>
    <name evidence="12" type="ORF">UFOPK2359_00956</name>
    <name evidence="13" type="ORF">UFOPK3167_00705</name>
</gene>
<dbReference type="GO" id="GO:0046872">
    <property type="term" value="F:metal ion binding"/>
    <property type="evidence" value="ECO:0007669"/>
    <property type="project" value="UniProtKB-KW"/>
</dbReference>
<comment type="cofactor">
    <cofactor evidence="1">
        <name>Mg(2+)</name>
        <dbReference type="ChEBI" id="CHEBI:18420"/>
    </cofactor>
</comment>
<keyword evidence="7" id="KW-0692">RNA repair</keyword>
<dbReference type="SMART" id="SM00471">
    <property type="entry name" value="HDc"/>
    <property type="match status" value="1"/>
</dbReference>
<dbReference type="SUPFAM" id="SSF81891">
    <property type="entry name" value="Poly A polymerase C-terminal region-like"/>
    <property type="match status" value="1"/>
</dbReference>
<dbReference type="NCBIfam" id="TIGR02692">
    <property type="entry name" value="tRNA_CCA_actino"/>
    <property type="match status" value="1"/>
</dbReference>
<dbReference type="Gene3D" id="3.30.460.10">
    <property type="entry name" value="Beta Polymerase, domain 2"/>
    <property type="match status" value="1"/>
</dbReference>
<dbReference type="Pfam" id="PF01743">
    <property type="entry name" value="PolyA_pol"/>
    <property type="match status" value="1"/>
</dbReference>
<organism evidence="12">
    <name type="scientific">freshwater metagenome</name>
    <dbReference type="NCBI Taxonomy" id="449393"/>
    <lineage>
        <taxon>unclassified sequences</taxon>
        <taxon>metagenomes</taxon>
        <taxon>ecological metagenomes</taxon>
    </lineage>
</organism>
<dbReference type="PANTHER" id="PTHR47545:SF1">
    <property type="entry name" value="MULTIFUNCTIONAL CCA PROTEIN"/>
    <property type="match status" value="1"/>
</dbReference>
<keyword evidence="3" id="KW-0819">tRNA processing</keyword>
<dbReference type="GO" id="GO:0003723">
    <property type="term" value="F:RNA binding"/>
    <property type="evidence" value="ECO:0007669"/>
    <property type="project" value="UniProtKB-KW"/>
</dbReference>
<dbReference type="InterPro" id="IPR002646">
    <property type="entry name" value="PolA_pol_head_dom"/>
</dbReference>
<dbReference type="InterPro" id="IPR006675">
    <property type="entry name" value="HDIG_dom"/>
</dbReference>
<evidence type="ECO:0000256" key="3">
    <source>
        <dbReference type="ARBA" id="ARBA00022694"/>
    </source>
</evidence>
<dbReference type="InterPro" id="IPR050124">
    <property type="entry name" value="tRNA_CCA-adding_enzyme"/>
</dbReference>
<dbReference type="GO" id="GO:0016779">
    <property type="term" value="F:nucleotidyltransferase activity"/>
    <property type="evidence" value="ECO:0007669"/>
    <property type="project" value="UniProtKB-KW"/>
</dbReference>
<keyword evidence="9" id="KW-0460">Magnesium</keyword>
<dbReference type="EMBL" id="CAEZXG010000065">
    <property type="protein sequence ID" value="CAB4685476.1"/>
    <property type="molecule type" value="Genomic_DNA"/>
</dbReference>
<evidence type="ECO:0000256" key="9">
    <source>
        <dbReference type="ARBA" id="ARBA00022842"/>
    </source>
</evidence>
<dbReference type="Pfam" id="PF12627">
    <property type="entry name" value="PolyA_pol_RNAbd"/>
    <property type="match status" value="1"/>
</dbReference>
<protein>
    <submittedName>
        <fullName evidence="12">Unannotated protein</fullName>
    </submittedName>
</protein>
<keyword evidence="4" id="KW-0548">Nucleotidyltransferase</keyword>
<dbReference type="InterPro" id="IPR043519">
    <property type="entry name" value="NT_sf"/>
</dbReference>
<evidence type="ECO:0000256" key="7">
    <source>
        <dbReference type="ARBA" id="ARBA00022800"/>
    </source>
</evidence>
<evidence type="ECO:0000256" key="1">
    <source>
        <dbReference type="ARBA" id="ARBA00001946"/>
    </source>
</evidence>
<dbReference type="EMBL" id="CAFABF010000027">
    <property type="protein sequence ID" value="CAB4827250.1"/>
    <property type="molecule type" value="Genomic_DNA"/>
</dbReference>
<keyword evidence="2" id="KW-0808">Transferase</keyword>
<evidence type="ECO:0000256" key="8">
    <source>
        <dbReference type="ARBA" id="ARBA00022840"/>
    </source>
</evidence>
<evidence type="ECO:0000313" key="12">
    <source>
        <dbReference type="EMBL" id="CAB4685476.1"/>
    </source>
</evidence>
<dbReference type="InterPro" id="IPR014065">
    <property type="entry name" value="tRNA_adenylyltransferase"/>
</dbReference>
<evidence type="ECO:0000256" key="10">
    <source>
        <dbReference type="ARBA" id="ARBA00022884"/>
    </source>
</evidence>
<sequence length="479" mass="53645">MTSALSAAGELAIRSLIERAPLASSLAHAFKTKGYTLALVGGPVRDALLGRLGNDLDFTTNALPQETKKILNEWAENVWDIGIAFGTVAGKRGDTTVEVTTYRSEKYDSDSRKPEVEYGKEILGDLSRRDFTVNAMALELTSNQPEFIDPFNGLQDLSKKILRTPVLPNDSFNDDPLRMMRAARFASQLDFEIAPEVLTSMKDLAPRMSIISAERIRDEFTKILMSPNPRTGITILVDTGIADIVIPEIPKLRLEVDEHHHHKDVYEHSITVLEQAIMQEDRLGGPNLVIRLAALLHDIGKPKTRNFIEGGGVSFHHHEIVGSRLVKKRLQELRFDGETTEAVEVLTALHLRFHGYGDGEWSDSAVRRYVRDAGDLLIHLHVLTRADCTTRNKAKATRLSKVYDSLEARIDVLMEQEELSKIRPDLDGAQVMQILNLKPSRDVGAAMDFLMELRLDQGPVGAEKATEELLTWWKNRTTK</sequence>
<evidence type="ECO:0000259" key="11">
    <source>
        <dbReference type="PROSITE" id="PS51831"/>
    </source>
</evidence>